<reference evidence="2 3" key="1">
    <citation type="submission" date="2019-03" db="EMBL/GenBank/DDBJ databases">
        <title>Genomic analyses of the natural microbiome of Caenorhabditis elegans.</title>
        <authorList>
            <person name="Samuel B."/>
        </authorList>
    </citation>
    <scope>NUCLEOTIDE SEQUENCE [LARGE SCALE GENOMIC DNA]</scope>
    <source>
        <strain evidence="2 3">JUb89</strain>
    </source>
</reference>
<dbReference type="AlphaFoldDB" id="A0A4R1XYG7"/>
<sequence>MSGAVLPGIKIVRHARATRLRLRVDAQGARLTAPVYCSQKKIQQFLEHSNAWLIETWQLQQQKLLARDQTRPTVLQLFNLQQPLQVEYHTQKPAYIFKPDQQCVLINTVQAEAHLKAFVIAYAKSHLPTYLQQISAETGIAFAQCNIRHPKTRWGSCSQQYDIMLNAALVLFPVEITRYVCVHELAHTRYFDHSSRFWSEVARFDVAYLQHRKILKTTEMPYWWY</sequence>
<gene>
    <name evidence="2" type="ORF">EC844_10545</name>
</gene>
<dbReference type="EMBL" id="SLVJ01000005">
    <property type="protein sequence ID" value="TCM68342.1"/>
    <property type="molecule type" value="Genomic_DNA"/>
</dbReference>
<accession>A0A4R1XYG7</accession>
<dbReference type="CDD" id="cd07344">
    <property type="entry name" value="M48_yhfN_like"/>
    <property type="match status" value="1"/>
</dbReference>
<keyword evidence="3" id="KW-1185">Reference proteome</keyword>
<evidence type="ECO:0000259" key="1">
    <source>
        <dbReference type="Pfam" id="PF01863"/>
    </source>
</evidence>
<protein>
    <recommendedName>
        <fullName evidence="1">YgjP-like metallopeptidase domain-containing protein</fullName>
    </recommendedName>
</protein>
<dbReference type="Proteomes" id="UP000294963">
    <property type="component" value="Unassembled WGS sequence"/>
</dbReference>
<dbReference type="InterPro" id="IPR053136">
    <property type="entry name" value="UTP_pyrophosphatase-like"/>
</dbReference>
<feature type="domain" description="YgjP-like metallopeptidase" evidence="1">
    <location>
        <begin position="19"/>
        <end position="217"/>
    </location>
</feature>
<dbReference type="Gene3D" id="3.30.2010.10">
    <property type="entry name" value="Metalloproteases ('zincins'), catalytic domain"/>
    <property type="match status" value="1"/>
</dbReference>
<name>A0A4R1XYG7_ACICA</name>
<evidence type="ECO:0000313" key="2">
    <source>
        <dbReference type="EMBL" id="TCM68342.1"/>
    </source>
</evidence>
<dbReference type="OrthoDB" id="9811177at2"/>
<dbReference type="PANTHER" id="PTHR30399">
    <property type="entry name" value="UNCHARACTERIZED PROTEIN YGJP"/>
    <property type="match status" value="1"/>
</dbReference>
<proteinExistence type="predicted"/>
<comment type="caution">
    <text evidence="2">The sequence shown here is derived from an EMBL/GenBank/DDBJ whole genome shotgun (WGS) entry which is preliminary data.</text>
</comment>
<organism evidence="2 3">
    <name type="scientific">Acinetobacter calcoaceticus</name>
    <dbReference type="NCBI Taxonomy" id="471"/>
    <lineage>
        <taxon>Bacteria</taxon>
        <taxon>Pseudomonadati</taxon>
        <taxon>Pseudomonadota</taxon>
        <taxon>Gammaproteobacteria</taxon>
        <taxon>Moraxellales</taxon>
        <taxon>Moraxellaceae</taxon>
        <taxon>Acinetobacter</taxon>
        <taxon>Acinetobacter calcoaceticus/baumannii complex</taxon>
    </lineage>
</organism>
<dbReference type="Pfam" id="PF01863">
    <property type="entry name" value="YgjP-like"/>
    <property type="match status" value="1"/>
</dbReference>
<evidence type="ECO:0000313" key="3">
    <source>
        <dbReference type="Proteomes" id="UP000294963"/>
    </source>
</evidence>
<dbReference type="InterPro" id="IPR002725">
    <property type="entry name" value="YgjP-like_metallopeptidase"/>
</dbReference>
<dbReference type="PANTHER" id="PTHR30399:SF1">
    <property type="entry name" value="UTP PYROPHOSPHATASE"/>
    <property type="match status" value="1"/>
</dbReference>